<dbReference type="CDD" id="cd14014">
    <property type="entry name" value="STKc_PknB_like"/>
    <property type="match status" value="1"/>
</dbReference>
<keyword evidence="4" id="KW-0067">ATP-binding</keyword>
<feature type="compositionally biased region" description="Low complexity" evidence="5">
    <location>
        <begin position="173"/>
        <end position="197"/>
    </location>
</feature>
<gene>
    <name evidence="7" type="ORF">FRC98_04810</name>
</gene>
<feature type="region of interest" description="Disordered" evidence="5">
    <location>
        <begin position="529"/>
        <end position="564"/>
    </location>
</feature>
<dbReference type="GO" id="GO:0005524">
    <property type="term" value="F:ATP binding"/>
    <property type="evidence" value="ECO:0007669"/>
    <property type="project" value="UniProtKB-KW"/>
</dbReference>
<dbReference type="GO" id="GO:0004674">
    <property type="term" value="F:protein serine/threonine kinase activity"/>
    <property type="evidence" value="ECO:0007669"/>
    <property type="project" value="UniProtKB-KW"/>
</dbReference>
<keyword evidence="7" id="KW-0723">Serine/threonine-protein kinase</keyword>
<dbReference type="PANTHER" id="PTHR43289:SF6">
    <property type="entry name" value="SERINE_THREONINE-PROTEIN KINASE NEKL-3"/>
    <property type="match status" value="1"/>
</dbReference>
<dbReference type="InterPro" id="IPR000719">
    <property type="entry name" value="Prot_kinase_dom"/>
</dbReference>
<evidence type="ECO:0000256" key="4">
    <source>
        <dbReference type="ARBA" id="ARBA00022840"/>
    </source>
</evidence>
<dbReference type="PANTHER" id="PTHR43289">
    <property type="entry name" value="MITOGEN-ACTIVATED PROTEIN KINASE KINASE KINASE 20-RELATED"/>
    <property type="match status" value="1"/>
</dbReference>
<feature type="domain" description="Protein kinase" evidence="6">
    <location>
        <begin position="215"/>
        <end position="484"/>
    </location>
</feature>
<sequence length="585" mass="63453">MQRRGFGAWRGRHCGARTRRPNFGSIMSGEETLTLSDILDDLVLVMGTVAEQLALNGSASYDAISGEVGRSLSLHLLSYVRFLEQSGRMTYDRISDQLRVTATGDAALDAPATMRAEAAAAFGEHISEEEAESESVGRDTLGGDDEVADVFADVFNEVDEAFSASEPAEEPAPKAVTPAYEPQPESSFEAAPAASEPNMSTTTSEYGGGSVSQAYERHEELGSGGIGTVYRGEQVRLKRPVAIKEVREIFNVFAGVQRGDILRRFEQIVQTQASLMHPNIVQIVDVVTDGEYPFVVMQLAPGGNLRRLIEVDERPPLAVALKYFLQILHALNAAHDQGVVHGSLKPENVVLDHSGNALLTDFGISRVVEREGGRGNQVYVGVGTVAYMSPEQFQDPNLATVRSDIYSLGIMFYEMLTGKVPGRRSPMPSSFFPDIPRALDDIFDHMSMDREEDRYERVDQIIADLYAAEDVMSILDKRSGVLFLRDPLKYGEVGIEGVAAQPAVEAPAAMSMGGGLSEAISDAIDEEVVGLSEDSSSVGEEDSSVSEEFEIPEDEADSEVEEVAAEGDDDVLGKLDKYGALFEED</sequence>
<keyword evidence="8" id="KW-1185">Reference proteome</keyword>
<reference evidence="7 8" key="1">
    <citation type="submission" date="2019-08" db="EMBL/GenBank/DDBJ databases">
        <title>Bradymonadales sp. TMQ4.</title>
        <authorList>
            <person name="Liang Q."/>
        </authorList>
    </citation>
    <scope>NUCLEOTIDE SEQUENCE [LARGE SCALE GENOMIC DNA]</scope>
    <source>
        <strain evidence="7 8">TMQ4</strain>
    </source>
</reference>
<dbReference type="EMBL" id="VOSM01000002">
    <property type="protein sequence ID" value="TXD38221.1"/>
    <property type="molecule type" value="Genomic_DNA"/>
</dbReference>
<protein>
    <submittedName>
        <fullName evidence="7">Serine/threonine protein kinase</fullName>
    </submittedName>
</protein>
<feature type="compositionally biased region" description="Acidic residues" evidence="5">
    <location>
        <begin position="539"/>
        <end position="564"/>
    </location>
</feature>
<feature type="region of interest" description="Disordered" evidence="5">
    <location>
        <begin position="162"/>
        <end position="209"/>
    </location>
</feature>
<evidence type="ECO:0000313" key="8">
    <source>
        <dbReference type="Proteomes" id="UP000321412"/>
    </source>
</evidence>
<proteinExistence type="predicted"/>
<evidence type="ECO:0000256" key="1">
    <source>
        <dbReference type="ARBA" id="ARBA00022679"/>
    </source>
</evidence>
<keyword evidence="2" id="KW-0547">Nucleotide-binding</keyword>
<dbReference type="OrthoDB" id="5378132at2"/>
<evidence type="ECO:0000313" key="7">
    <source>
        <dbReference type="EMBL" id="TXD38221.1"/>
    </source>
</evidence>
<comment type="caution">
    <text evidence="7">The sequence shown here is derived from an EMBL/GenBank/DDBJ whole genome shotgun (WGS) entry which is preliminary data.</text>
</comment>
<keyword evidence="3 7" id="KW-0418">Kinase</keyword>
<evidence type="ECO:0000256" key="3">
    <source>
        <dbReference type="ARBA" id="ARBA00022777"/>
    </source>
</evidence>
<evidence type="ECO:0000256" key="5">
    <source>
        <dbReference type="SAM" id="MobiDB-lite"/>
    </source>
</evidence>
<keyword evidence="1" id="KW-0808">Transferase</keyword>
<evidence type="ECO:0000256" key="2">
    <source>
        <dbReference type="ARBA" id="ARBA00022741"/>
    </source>
</evidence>
<dbReference type="Proteomes" id="UP000321412">
    <property type="component" value="Unassembled WGS sequence"/>
</dbReference>
<dbReference type="SUPFAM" id="SSF56112">
    <property type="entry name" value="Protein kinase-like (PK-like)"/>
    <property type="match status" value="1"/>
</dbReference>
<evidence type="ECO:0000259" key="6">
    <source>
        <dbReference type="PROSITE" id="PS50011"/>
    </source>
</evidence>
<dbReference type="Pfam" id="PF00069">
    <property type="entry name" value="Pkinase"/>
    <property type="match status" value="1"/>
</dbReference>
<accession>A0A5C6X8L8</accession>
<organism evidence="7 8">
    <name type="scientific">Lujinxingia vulgaris</name>
    <dbReference type="NCBI Taxonomy" id="2600176"/>
    <lineage>
        <taxon>Bacteria</taxon>
        <taxon>Deltaproteobacteria</taxon>
        <taxon>Bradymonadales</taxon>
        <taxon>Lujinxingiaceae</taxon>
        <taxon>Lujinxingia</taxon>
    </lineage>
</organism>
<dbReference type="Gene3D" id="3.30.200.20">
    <property type="entry name" value="Phosphorylase Kinase, domain 1"/>
    <property type="match status" value="1"/>
</dbReference>
<dbReference type="InterPro" id="IPR011009">
    <property type="entry name" value="Kinase-like_dom_sf"/>
</dbReference>
<dbReference type="AlphaFoldDB" id="A0A5C6X8L8"/>
<name>A0A5C6X8L8_9DELT</name>
<dbReference type="Gene3D" id="1.10.510.10">
    <property type="entry name" value="Transferase(Phosphotransferase) domain 1"/>
    <property type="match status" value="1"/>
</dbReference>
<feature type="compositionally biased region" description="Low complexity" evidence="5">
    <location>
        <begin position="529"/>
        <end position="538"/>
    </location>
</feature>
<dbReference type="PROSITE" id="PS50011">
    <property type="entry name" value="PROTEIN_KINASE_DOM"/>
    <property type="match status" value="1"/>
</dbReference>